<evidence type="ECO:0000256" key="1">
    <source>
        <dbReference type="SAM" id="MobiDB-lite"/>
    </source>
</evidence>
<protein>
    <submittedName>
        <fullName evidence="2">Uncharacterized protein</fullName>
    </submittedName>
</protein>
<feature type="compositionally biased region" description="Basic and acidic residues" evidence="1">
    <location>
        <begin position="335"/>
        <end position="347"/>
    </location>
</feature>
<name>A0A9N7VUX3_PLEPL</name>
<dbReference type="Proteomes" id="UP001153269">
    <property type="component" value="Unassembled WGS sequence"/>
</dbReference>
<proteinExistence type="predicted"/>
<organism evidence="2 3">
    <name type="scientific">Pleuronectes platessa</name>
    <name type="common">European plaice</name>
    <dbReference type="NCBI Taxonomy" id="8262"/>
    <lineage>
        <taxon>Eukaryota</taxon>
        <taxon>Metazoa</taxon>
        <taxon>Chordata</taxon>
        <taxon>Craniata</taxon>
        <taxon>Vertebrata</taxon>
        <taxon>Euteleostomi</taxon>
        <taxon>Actinopterygii</taxon>
        <taxon>Neopterygii</taxon>
        <taxon>Teleostei</taxon>
        <taxon>Neoteleostei</taxon>
        <taxon>Acanthomorphata</taxon>
        <taxon>Carangaria</taxon>
        <taxon>Pleuronectiformes</taxon>
        <taxon>Pleuronectoidei</taxon>
        <taxon>Pleuronectidae</taxon>
        <taxon>Pleuronectes</taxon>
    </lineage>
</organism>
<sequence>MIIHTCSITADRPLQLLSVQPCSLLVLAWFMNMFLVKSVQKPLEGQRTCFLRRRRRRRPKVKLFIPTIDQTAAVRRKLSNFQISVSQVINKTNARSRADPTLDELQRWECSVVLSEIPETCALHLPRPPEPRPLLLQVVCPRDVHTVPLHRPPPELDQIIRVFELGLNLWRSESTWVTAAGANLIGCLPKTAMTLTSQQMDDSLETGGSCSFSLIGSRSLTRCFYRSVQVLLGGDSAIQWWSRSEDALWRLFFWSSLRPRPSQRAPEEPERRCRSFYLLKAPGLWGSCLVLELSAGACWCQSAGREQRFIRVEEGKPVRENLEHHGSSAVDEEAHESGGDALHAELR</sequence>
<dbReference type="AlphaFoldDB" id="A0A9N7VUX3"/>
<accession>A0A9N7VUX3</accession>
<gene>
    <name evidence="2" type="ORF">PLEPLA_LOCUS42578</name>
</gene>
<keyword evidence="3" id="KW-1185">Reference proteome</keyword>
<dbReference type="EMBL" id="CADEAL010004226">
    <property type="protein sequence ID" value="CAB1454811.1"/>
    <property type="molecule type" value="Genomic_DNA"/>
</dbReference>
<reference evidence="2" key="1">
    <citation type="submission" date="2020-03" db="EMBL/GenBank/DDBJ databases">
        <authorList>
            <person name="Weist P."/>
        </authorList>
    </citation>
    <scope>NUCLEOTIDE SEQUENCE</scope>
</reference>
<feature type="region of interest" description="Disordered" evidence="1">
    <location>
        <begin position="323"/>
        <end position="347"/>
    </location>
</feature>
<comment type="caution">
    <text evidence="2">The sequence shown here is derived from an EMBL/GenBank/DDBJ whole genome shotgun (WGS) entry which is preliminary data.</text>
</comment>
<evidence type="ECO:0000313" key="2">
    <source>
        <dbReference type="EMBL" id="CAB1454811.1"/>
    </source>
</evidence>
<evidence type="ECO:0000313" key="3">
    <source>
        <dbReference type="Proteomes" id="UP001153269"/>
    </source>
</evidence>